<comment type="caution">
    <text evidence="10">Lacks conserved residue(s) required for the propagation of feature annotation.</text>
</comment>
<evidence type="ECO:0000256" key="2">
    <source>
        <dbReference type="ARBA" id="ARBA00022475"/>
    </source>
</evidence>
<protein>
    <recommendedName>
        <fullName evidence="10">Odorant receptor</fullName>
    </recommendedName>
</protein>
<keyword evidence="3 10" id="KW-0716">Sensory transduction</keyword>
<keyword evidence="5 10" id="KW-0552">Olfaction</keyword>
<keyword evidence="12" id="KW-1185">Reference proteome</keyword>
<dbReference type="AlphaFoldDB" id="A0A026VV61"/>
<feature type="transmembrane region" description="Helical" evidence="10">
    <location>
        <begin position="121"/>
        <end position="143"/>
    </location>
</feature>
<evidence type="ECO:0000256" key="7">
    <source>
        <dbReference type="ARBA" id="ARBA00023136"/>
    </source>
</evidence>
<evidence type="ECO:0000256" key="8">
    <source>
        <dbReference type="ARBA" id="ARBA00023170"/>
    </source>
</evidence>
<dbReference type="Proteomes" id="UP000053097">
    <property type="component" value="Unassembled WGS sequence"/>
</dbReference>
<evidence type="ECO:0000256" key="5">
    <source>
        <dbReference type="ARBA" id="ARBA00022725"/>
    </source>
</evidence>
<keyword evidence="4 10" id="KW-0812">Transmembrane</keyword>
<dbReference type="GO" id="GO:0005549">
    <property type="term" value="F:odorant binding"/>
    <property type="evidence" value="ECO:0007669"/>
    <property type="project" value="InterPro"/>
</dbReference>
<evidence type="ECO:0000313" key="12">
    <source>
        <dbReference type="Proteomes" id="UP000053097"/>
    </source>
</evidence>
<keyword evidence="9 10" id="KW-0807">Transducer</keyword>
<comment type="subcellular location">
    <subcellularLocation>
        <location evidence="1 10">Cell membrane</location>
        <topology evidence="1 10">Multi-pass membrane protein</topology>
    </subcellularLocation>
</comment>
<feature type="transmembrane region" description="Helical" evidence="10">
    <location>
        <begin position="34"/>
        <end position="55"/>
    </location>
</feature>
<dbReference type="GO" id="GO:0007165">
    <property type="term" value="P:signal transduction"/>
    <property type="evidence" value="ECO:0007669"/>
    <property type="project" value="UniProtKB-KW"/>
</dbReference>
<reference evidence="11 12" key="1">
    <citation type="journal article" date="2014" name="Curr. Biol.">
        <title>The genome of the clonal raider ant Cerapachys biroi.</title>
        <authorList>
            <person name="Oxley P.R."/>
            <person name="Ji L."/>
            <person name="Fetter-Pruneda I."/>
            <person name="McKenzie S.K."/>
            <person name="Li C."/>
            <person name="Hu H."/>
            <person name="Zhang G."/>
            <person name="Kronauer D.J."/>
        </authorList>
    </citation>
    <scope>NUCLEOTIDE SEQUENCE [LARGE SCALE GENOMIC DNA]</scope>
</reference>
<keyword evidence="6 10" id="KW-1133">Transmembrane helix</keyword>
<evidence type="ECO:0000256" key="9">
    <source>
        <dbReference type="ARBA" id="ARBA00023224"/>
    </source>
</evidence>
<gene>
    <name evidence="11" type="ORF">X777_02373</name>
</gene>
<evidence type="ECO:0000256" key="1">
    <source>
        <dbReference type="ARBA" id="ARBA00004651"/>
    </source>
</evidence>
<evidence type="ECO:0000313" key="11">
    <source>
        <dbReference type="EMBL" id="EZA46714.1"/>
    </source>
</evidence>
<feature type="transmembrane region" description="Helical" evidence="10">
    <location>
        <begin position="61"/>
        <end position="80"/>
    </location>
</feature>
<evidence type="ECO:0000256" key="3">
    <source>
        <dbReference type="ARBA" id="ARBA00022606"/>
    </source>
</evidence>
<keyword evidence="2" id="KW-1003">Cell membrane</keyword>
<dbReference type="InterPro" id="IPR004117">
    <property type="entry name" value="7tm6_olfct_rcpt"/>
</dbReference>
<feature type="transmembrane region" description="Helical" evidence="10">
    <location>
        <begin position="263"/>
        <end position="282"/>
    </location>
</feature>
<dbReference type="EMBL" id="KK108395">
    <property type="protein sequence ID" value="EZA46714.1"/>
    <property type="molecule type" value="Genomic_DNA"/>
</dbReference>
<dbReference type="PANTHER" id="PTHR21137:SF35">
    <property type="entry name" value="ODORANT RECEPTOR 19A-RELATED"/>
    <property type="match status" value="1"/>
</dbReference>
<evidence type="ECO:0000256" key="10">
    <source>
        <dbReference type="RuleBase" id="RU351113"/>
    </source>
</evidence>
<sequence length="392" mass="45081">MTRLENHHFSLNRILLRAIGLWPYEQSKSFRLHFILFSGILISAIIFQLTAFLTTRCTPDLILKVFSIVFIFCIFLLQYVSFGINVESVKELLIYLQDIRDELKDKNEIAITDEYGRDAKLCTAVLTMISIVGTFLIAITQVWSDVLNVILQINVSRSHNVPIITEYFISQEKYYYLIMLHQTTAVYIGVFTTVAIGTMLIAFYHNICGVFRIASYRIKHSIIFNMIQNSIKNEALISARIICAVDFHRRAMELTRSMVSTLQVMYCCLILFGVAALSLNLFRICQIATLKIDFMEMIIPLLMILIVIMYMYIANYLGQEVMDHCKDVFLNAYNSQWYIAPLRVQGLILFLLERGSTEFKLNVGGLYNASLEGFAMLVKASVSYFTVIYSTR</sequence>
<comment type="similarity">
    <text evidence="10">Belongs to the insect chemoreceptor superfamily. Heteromeric odorant receptor channel (TC 1.A.69) family.</text>
</comment>
<feature type="transmembrane region" description="Helical" evidence="10">
    <location>
        <begin position="185"/>
        <end position="214"/>
    </location>
</feature>
<feature type="transmembrane region" description="Helical" evidence="10">
    <location>
        <begin position="294"/>
        <end position="315"/>
    </location>
</feature>
<evidence type="ECO:0000256" key="6">
    <source>
        <dbReference type="ARBA" id="ARBA00022989"/>
    </source>
</evidence>
<keyword evidence="8 10" id="KW-0675">Receptor</keyword>
<dbReference type="GO" id="GO:0004984">
    <property type="term" value="F:olfactory receptor activity"/>
    <property type="evidence" value="ECO:0007669"/>
    <property type="project" value="InterPro"/>
</dbReference>
<dbReference type="Pfam" id="PF02949">
    <property type="entry name" value="7tm_6"/>
    <property type="match status" value="1"/>
</dbReference>
<accession>A0A026VV61</accession>
<dbReference type="PANTHER" id="PTHR21137">
    <property type="entry name" value="ODORANT RECEPTOR"/>
    <property type="match status" value="1"/>
</dbReference>
<proteinExistence type="inferred from homology"/>
<keyword evidence="7 10" id="KW-0472">Membrane</keyword>
<dbReference type="OrthoDB" id="7551260at2759"/>
<name>A0A026VV61_OOCBI</name>
<dbReference type="GO" id="GO:0005886">
    <property type="term" value="C:plasma membrane"/>
    <property type="evidence" value="ECO:0007669"/>
    <property type="project" value="UniProtKB-SubCell"/>
</dbReference>
<evidence type="ECO:0000256" key="4">
    <source>
        <dbReference type="ARBA" id="ARBA00022692"/>
    </source>
</evidence>
<organism evidence="11 12">
    <name type="scientific">Ooceraea biroi</name>
    <name type="common">Clonal raider ant</name>
    <name type="synonym">Cerapachys biroi</name>
    <dbReference type="NCBI Taxonomy" id="2015173"/>
    <lineage>
        <taxon>Eukaryota</taxon>
        <taxon>Metazoa</taxon>
        <taxon>Ecdysozoa</taxon>
        <taxon>Arthropoda</taxon>
        <taxon>Hexapoda</taxon>
        <taxon>Insecta</taxon>
        <taxon>Pterygota</taxon>
        <taxon>Neoptera</taxon>
        <taxon>Endopterygota</taxon>
        <taxon>Hymenoptera</taxon>
        <taxon>Apocrita</taxon>
        <taxon>Aculeata</taxon>
        <taxon>Formicoidea</taxon>
        <taxon>Formicidae</taxon>
        <taxon>Dorylinae</taxon>
        <taxon>Ooceraea</taxon>
    </lineage>
</organism>